<gene>
    <name evidence="1" type="ORF">M3P05_20450</name>
</gene>
<organism evidence="1 2">
    <name type="scientific">Parendozoicomonas callyspongiae</name>
    <dbReference type="NCBI Taxonomy" id="2942213"/>
    <lineage>
        <taxon>Bacteria</taxon>
        <taxon>Pseudomonadati</taxon>
        <taxon>Pseudomonadota</taxon>
        <taxon>Gammaproteobacteria</taxon>
        <taxon>Oceanospirillales</taxon>
        <taxon>Endozoicomonadaceae</taxon>
        <taxon>Parendozoicomonas</taxon>
    </lineage>
</organism>
<dbReference type="RefSeq" id="WP_249701984.1">
    <property type="nucleotide sequence ID" value="NZ_JAMFLX010000101.1"/>
</dbReference>
<protein>
    <submittedName>
        <fullName evidence="1">Uncharacterized protein</fullName>
    </submittedName>
</protein>
<evidence type="ECO:0000313" key="2">
    <source>
        <dbReference type="Proteomes" id="UP001203338"/>
    </source>
</evidence>
<reference evidence="1 2" key="1">
    <citation type="submission" date="2022-05" db="EMBL/GenBank/DDBJ databases">
        <authorList>
            <person name="Park J.-S."/>
        </authorList>
    </citation>
    <scope>NUCLEOTIDE SEQUENCE [LARGE SCALE GENOMIC DNA]</scope>
    <source>
        <strain evidence="1 2">2012CJ34-2</strain>
    </source>
</reference>
<name>A0ABT0PLM5_9GAMM</name>
<sequence length="303" mass="34817">MSSTPKYIDDGCERYIAHSKDVEKSYIEACEWISSLGIDYKKTRFGEYERDVENFIKNKGKTPAEESIKIFNNAQMEASELIRLKETFDNFSTDEIIDSIKKTTSGQRFRNASSKDQSRDFAFELGVASRFIRAGYSVDLRGVSDLVATIDGRKLYVECKRLKSYSQLEKRVKAANTQITNRLKQDKSSKSRGMIALNITDIINADAKMIISETIEQYQKASAETLKDFVLKHRKTLSEKKQKKHLGVLTEFTTQGIIFDGSKENFAFANIREGNIYQYPLKQEEEKFLESFRGKLGDQNIYK</sequence>
<evidence type="ECO:0000313" key="1">
    <source>
        <dbReference type="EMBL" id="MCL6272290.1"/>
    </source>
</evidence>
<accession>A0ABT0PLM5</accession>
<dbReference type="EMBL" id="JAMFLX010000101">
    <property type="protein sequence ID" value="MCL6272290.1"/>
    <property type="molecule type" value="Genomic_DNA"/>
</dbReference>
<keyword evidence="2" id="KW-1185">Reference proteome</keyword>
<comment type="caution">
    <text evidence="1">The sequence shown here is derived from an EMBL/GenBank/DDBJ whole genome shotgun (WGS) entry which is preliminary data.</text>
</comment>
<proteinExistence type="predicted"/>
<dbReference type="SUPFAM" id="SSF52980">
    <property type="entry name" value="Restriction endonuclease-like"/>
    <property type="match status" value="1"/>
</dbReference>
<dbReference type="Proteomes" id="UP001203338">
    <property type="component" value="Unassembled WGS sequence"/>
</dbReference>
<dbReference type="InterPro" id="IPR011335">
    <property type="entry name" value="Restrct_endonuc-II-like"/>
</dbReference>